<protein>
    <submittedName>
        <fullName evidence="9">Ammonium transporter Rh type B-B-like isoform X1</fullName>
    </submittedName>
</protein>
<comment type="similarity">
    <text evidence="2">Belongs to the ammonium transporter (TC 2.A.49) family. Rh subfamily.</text>
</comment>
<dbReference type="GeneID" id="106812840"/>
<dbReference type="Proteomes" id="UP000695022">
    <property type="component" value="Unplaced"/>
</dbReference>
<dbReference type="InterPro" id="IPR024041">
    <property type="entry name" value="NH4_transpt_AmtB-like_dom"/>
</dbReference>
<evidence type="ECO:0000256" key="1">
    <source>
        <dbReference type="ARBA" id="ARBA00004141"/>
    </source>
</evidence>
<feature type="transmembrane region" description="Helical" evidence="6">
    <location>
        <begin position="36"/>
        <end position="57"/>
    </location>
</feature>
<dbReference type="PANTHER" id="PTHR11730:SF60">
    <property type="entry name" value="RH50, ISOFORM D"/>
    <property type="match status" value="1"/>
</dbReference>
<evidence type="ECO:0000259" key="7">
    <source>
        <dbReference type="Pfam" id="PF00909"/>
    </source>
</evidence>
<feature type="domain" description="Ammonium transporter AmtB-like" evidence="7">
    <location>
        <begin position="64"/>
        <end position="451"/>
    </location>
</feature>
<keyword evidence="8" id="KW-1185">Reference proteome</keyword>
<gene>
    <name evidence="9" type="primary">LOC106812840</name>
</gene>
<evidence type="ECO:0000256" key="3">
    <source>
        <dbReference type="ARBA" id="ARBA00022692"/>
    </source>
</evidence>
<comment type="subcellular location">
    <subcellularLocation>
        <location evidence="1">Membrane</location>
        <topology evidence="1">Multi-pass membrane protein</topology>
    </subcellularLocation>
</comment>
<feature type="transmembrane region" description="Helical" evidence="6">
    <location>
        <begin position="365"/>
        <end position="382"/>
    </location>
</feature>
<dbReference type="Pfam" id="PF00909">
    <property type="entry name" value="Ammonium_transp"/>
    <property type="match status" value="1"/>
</dbReference>
<organism evidence="8 9">
    <name type="scientific">Priapulus caudatus</name>
    <name type="common">Priapulid worm</name>
    <dbReference type="NCBI Taxonomy" id="37621"/>
    <lineage>
        <taxon>Eukaryota</taxon>
        <taxon>Metazoa</taxon>
        <taxon>Ecdysozoa</taxon>
        <taxon>Scalidophora</taxon>
        <taxon>Priapulida</taxon>
        <taxon>Priapulimorpha</taxon>
        <taxon>Priapulimorphida</taxon>
        <taxon>Priapulidae</taxon>
        <taxon>Priapulus</taxon>
    </lineage>
</organism>
<name>A0ABM1EJD7_PRICU</name>
<feature type="transmembrane region" description="Helical" evidence="6">
    <location>
        <begin position="426"/>
        <end position="447"/>
    </location>
</feature>
<feature type="transmembrane region" description="Helical" evidence="6">
    <location>
        <begin position="327"/>
        <end position="344"/>
    </location>
</feature>
<feature type="transmembrane region" description="Helical" evidence="6">
    <location>
        <begin position="273"/>
        <end position="291"/>
    </location>
</feature>
<feature type="transmembrane region" description="Helical" evidence="6">
    <location>
        <begin position="77"/>
        <end position="98"/>
    </location>
</feature>
<sequence>MPNERKPSSIAFAVEELEVPPEKSKAKKKWWSRGKFAAAVCAFQVLFFCLFISFARYGEQARSAYVRHDDEESPEQIAQYYAMFQDVHVMIFVGFGFLMTFLKRYGYSSVGINFLIGAFVLQWATLMIGFFGSLPTTGYIDINIYTMLSADFAAAAVLISFGAVLGKLSPLQLLIMTFIEVVLFQLNEHIGREYLHALDAGDSMFVHMFGAYFGLAVARVTFHRDVEKSTKEEAVYHSDLFAMVGTVFLWIFWPSFNAGALAGDDRHRAVINTYYSIAACCVFTFAISSLVDKKNKLDMVHIQNSTLAGGVAVGACGNMMIQPWGAILIGMVAGSLSVVGYKFLTPMMNSKLKIHDTCGVHNLHGMPAILAAFASAVASAIASKEVYGDGLYDTFPALAPVTNVTGGHGEHGGMGWTSGIQAGHQMAAMGVTLCIAIIGGTTTGFLLRIPVFDAPRNNQIFDDDQFWEVPEPEIVMHPSDNNQERQPLDVSKM</sequence>
<feature type="transmembrane region" description="Helical" evidence="6">
    <location>
        <begin position="203"/>
        <end position="222"/>
    </location>
</feature>
<dbReference type="InterPro" id="IPR029020">
    <property type="entry name" value="Ammonium/urea_transptr"/>
</dbReference>
<dbReference type="InterPro" id="IPR002229">
    <property type="entry name" value="RhesusRHD"/>
</dbReference>
<evidence type="ECO:0000313" key="8">
    <source>
        <dbReference type="Proteomes" id="UP000695022"/>
    </source>
</evidence>
<feature type="transmembrane region" description="Helical" evidence="6">
    <location>
        <begin position="144"/>
        <end position="166"/>
    </location>
</feature>
<dbReference type="SUPFAM" id="SSF111352">
    <property type="entry name" value="Ammonium transporter"/>
    <property type="match status" value="1"/>
</dbReference>
<evidence type="ECO:0000256" key="5">
    <source>
        <dbReference type="ARBA" id="ARBA00023136"/>
    </source>
</evidence>
<reference evidence="9" key="1">
    <citation type="submission" date="2025-08" db="UniProtKB">
        <authorList>
            <consortium name="RefSeq"/>
        </authorList>
    </citation>
    <scope>IDENTIFICATION</scope>
</reference>
<dbReference type="PANTHER" id="PTHR11730">
    <property type="entry name" value="AMMONIUM TRANSPORTER"/>
    <property type="match status" value="1"/>
</dbReference>
<proteinExistence type="inferred from homology"/>
<keyword evidence="4 6" id="KW-1133">Transmembrane helix</keyword>
<dbReference type="RefSeq" id="XP_014672308.1">
    <property type="nucleotide sequence ID" value="XM_014816822.1"/>
</dbReference>
<feature type="transmembrane region" description="Helical" evidence="6">
    <location>
        <begin position="234"/>
        <end position="253"/>
    </location>
</feature>
<accession>A0ABM1EJD7</accession>
<evidence type="ECO:0000313" key="9">
    <source>
        <dbReference type="RefSeq" id="XP_014672308.1"/>
    </source>
</evidence>
<evidence type="ECO:0000256" key="4">
    <source>
        <dbReference type="ARBA" id="ARBA00022989"/>
    </source>
</evidence>
<dbReference type="Gene3D" id="1.10.3430.10">
    <property type="entry name" value="Ammonium transporter AmtB like domains"/>
    <property type="match status" value="1"/>
</dbReference>
<evidence type="ECO:0000256" key="2">
    <source>
        <dbReference type="ARBA" id="ARBA00011036"/>
    </source>
</evidence>
<feature type="transmembrane region" description="Helical" evidence="6">
    <location>
        <begin position="110"/>
        <end position="132"/>
    </location>
</feature>
<evidence type="ECO:0000256" key="6">
    <source>
        <dbReference type="SAM" id="Phobius"/>
    </source>
</evidence>
<dbReference type="PRINTS" id="PR00342">
    <property type="entry name" value="RHESUSRHD"/>
</dbReference>
<keyword evidence="3 6" id="KW-0812">Transmembrane</keyword>
<keyword evidence="5 6" id="KW-0472">Membrane</keyword>